<dbReference type="Gene3D" id="6.10.250.3200">
    <property type="match status" value="1"/>
</dbReference>
<accession>A0A1I3ZY47</accession>
<evidence type="ECO:0000313" key="8">
    <source>
        <dbReference type="Proteomes" id="UP000198924"/>
    </source>
</evidence>
<dbReference type="SMART" id="SM00283">
    <property type="entry name" value="MA"/>
    <property type="match status" value="1"/>
</dbReference>
<dbReference type="PANTHER" id="PTHR32089:SF70">
    <property type="entry name" value="ENERGY TAXIS MODULATING METHYL ACCEPTING SENSORY TRANSDUCER"/>
    <property type="match status" value="1"/>
</dbReference>
<sequence length="367" mass="40580">MFSKKLKQQVAELEQKLIESEAQYQSQKNEMMERLAEKDREIARLSSELNQGEGLIGVQLEGGRMLQTVRDGLLQSATSLREERETLDQLKDIFSQTTHAVENLNRRAELINTHANESITVVGVLDKTANDINVLVATIQEISEQTNLLALNAAIEAARAGDAGRGFAVVADEVRNLALKAHDASDKIESLVSQVLSQTSNIKNMVQDSQEGAREVSSSSEQIGAVVGEVLLRSNQMQKIILMASTASFLNTVKLDHAVWKNQIYSAIDTENYQFAVNDHTQCRLGEWYYRGAGASEYVRLTHFKSIEKPHETVHVSGKAAIQAAAQGDKVQTIKMLSAMETASVEVVSAIDTLLDEYFSQIHRYSA</sequence>
<dbReference type="InterPro" id="IPR004090">
    <property type="entry name" value="Chemotax_Me-accpt_rcpt"/>
</dbReference>
<evidence type="ECO:0000256" key="5">
    <source>
        <dbReference type="SAM" id="Coils"/>
    </source>
</evidence>
<dbReference type="GO" id="GO:0016020">
    <property type="term" value="C:membrane"/>
    <property type="evidence" value="ECO:0007669"/>
    <property type="project" value="UniProtKB-SubCell"/>
</dbReference>
<dbReference type="GO" id="GO:0006935">
    <property type="term" value="P:chemotaxis"/>
    <property type="evidence" value="ECO:0007669"/>
    <property type="project" value="InterPro"/>
</dbReference>
<evidence type="ECO:0000256" key="3">
    <source>
        <dbReference type="ARBA" id="ARBA00029447"/>
    </source>
</evidence>
<dbReference type="STRING" id="45496.SAMN04488079_11264"/>
<dbReference type="Gene3D" id="1.20.120.30">
    <property type="entry name" value="Aspartate receptor, ligand-binding domain"/>
    <property type="match status" value="1"/>
</dbReference>
<name>A0A1I3ZY47_9GAMM</name>
<dbReference type="PRINTS" id="PR00260">
    <property type="entry name" value="CHEMTRNSDUCR"/>
</dbReference>
<organism evidence="7 8">
    <name type="scientific">Methylophaga sulfidovorans</name>
    <dbReference type="NCBI Taxonomy" id="45496"/>
    <lineage>
        <taxon>Bacteria</taxon>
        <taxon>Pseudomonadati</taxon>
        <taxon>Pseudomonadota</taxon>
        <taxon>Gammaproteobacteria</taxon>
        <taxon>Thiotrichales</taxon>
        <taxon>Piscirickettsiaceae</taxon>
        <taxon>Methylophaga</taxon>
    </lineage>
</organism>
<dbReference type="InterPro" id="IPR004089">
    <property type="entry name" value="MCPsignal_dom"/>
</dbReference>
<protein>
    <submittedName>
        <fullName evidence="7">Chemoreceptor zinc-binding domain-containing protein</fullName>
    </submittedName>
</protein>
<keyword evidence="5" id="KW-0175">Coiled coil</keyword>
<evidence type="ECO:0000259" key="6">
    <source>
        <dbReference type="PROSITE" id="PS50111"/>
    </source>
</evidence>
<dbReference type="SUPFAM" id="SSF58104">
    <property type="entry name" value="Methyl-accepting chemotaxis protein (MCP) signaling domain"/>
    <property type="match status" value="1"/>
</dbReference>
<dbReference type="EMBL" id="FOSH01000012">
    <property type="protein sequence ID" value="SFK48566.1"/>
    <property type="molecule type" value="Genomic_DNA"/>
</dbReference>
<comment type="subcellular location">
    <subcellularLocation>
        <location evidence="1">Membrane</location>
    </subcellularLocation>
</comment>
<proteinExistence type="inferred from homology"/>
<comment type="similarity">
    <text evidence="3">Belongs to the methyl-accepting chemotaxis (MCP) protein family.</text>
</comment>
<dbReference type="InterPro" id="IPR025991">
    <property type="entry name" value="Chemoreceptor_zinc-bind_dom"/>
</dbReference>
<evidence type="ECO:0000256" key="1">
    <source>
        <dbReference type="ARBA" id="ARBA00004370"/>
    </source>
</evidence>
<feature type="domain" description="Methyl-accepting transducer" evidence="6">
    <location>
        <begin position="73"/>
        <end position="272"/>
    </location>
</feature>
<dbReference type="Pfam" id="PF13682">
    <property type="entry name" value="CZB"/>
    <property type="match status" value="1"/>
</dbReference>
<dbReference type="PROSITE" id="PS50111">
    <property type="entry name" value="CHEMOTAXIS_TRANSDUC_2"/>
    <property type="match status" value="1"/>
</dbReference>
<evidence type="ECO:0000256" key="4">
    <source>
        <dbReference type="PROSITE-ProRule" id="PRU00284"/>
    </source>
</evidence>
<dbReference type="AlphaFoldDB" id="A0A1I3ZY47"/>
<reference evidence="8" key="1">
    <citation type="submission" date="2016-10" db="EMBL/GenBank/DDBJ databases">
        <authorList>
            <person name="Varghese N."/>
            <person name="Submissions S."/>
        </authorList>
    </citation>
    <scope>NUCLEOTIDE SEQUENCE [LARGE SCALE GENOMIC DNA]</scope>
    <source>
        <strain evidence="8">DSM 11578</strain>
    </source>
</reference>
<dbReference type="Proteomes" id="UP000198924">
    <property type="component" value="Unassembled WGS sequence"/>
</dbReference>
<evidence type="ECO:0000256" key="2">
    <source>
        <dbReference type="ARBA" id="ARBA00023224"/>
    </source>
</evidence>
<dbReference type="PANTHER" id="PTHR32089">
    <property type="entry name" value="METHYL-ACCEPTING CHEMOTAXIS PROTEIN MCPB"/>
    <property type="match status" value="1"/>
</dbReference>
<gene>
    <name evidence="7" type="ORF">SAMN04488079_11264</name>
</gene>
<keyword evidence="7" id="KW-0675">Receptor</keyword>
<dbReference type="GO" id="GO:0007165">
    <property type="term" value="P:signal transduction"/>
    <property type="evidence" value="ECO:0007669"/>
    <property type="project" value="UniProtKB-KW"/>
</dbReference>
<keyword evidence="2 4" id="KW-0807">Transducer</keyword>
<keyword evidence="8" id="KW-1185">Reference proteome</keyword>
<dbReference type="Pfam" id="PF00015">
    <property type="entry name" value="MCPsignal"/>
    <property type="match status" value="1"/>
</dbReference>
<evidence type="ECO:0000313" key="7">
    <source>
        <dbReference type="EMBL" id="SFK48566.1"/>
    </source>
</evidence>
<feature type="coiled-coil region" evidence="5">
    <location>
        <begin position="3"/>
        <end position="48"/>
    </location>
</feature>
<dbReference type="GO" id="GO:0004888">
    <property type="term" value="F:transmembrane signaling receptor activity"/>
    <property type="evidence" value="ECO:0007669"/>
    <property type="project" value="InterPro"/>
</dbReference>